<keyword evidence="10 15" id="KW-0238">DNA-binding</keyword>
<accession>A0ABY5M2A7</accession>
<comment type="function">
    <text evidence="15">A helicase/nuclease that prepares dsDNA breaks (DSB) for recombinational DNA repair. Binds to DSBs and unwinds DNA via a highly rapid and processive ATP-dependent bidirectional helicase activity. Unwinds dsDNA until it encounters a Chi (crossover hotspot instigator) sequence from the 3' direction. Cuts ssDNA a few nucleotides 3' to the Chi site. The properties and activities of the enzyme are changed at Chi. The Chi-altered holoenzyme produces a long 3'-ssDNA overhang and facilitates RecA-binding to the ssDNA for homologous DNA recombination and repair. Holoenzyme degrades any linearized DNA that is unable to undergo homologous recombination. In the holoenzyme this subunit contributes ATPase, 3'-5' helicase, exonuclease activity and loads RecA onto ssDNA.</text>
</comment>
<comment type="catalytic activity">
    <reaction evidence="14 15">
        <text>ATP + H2O = ADP + phosphate + H(+)</text>
        <dbReference type="Rhea" id="RHEA:13065"/>
        <dbReference type="ChEBI" id="CHEBI:15377"/>
        <dbReference type="ChEBI" id="CHEBI:15378"/>
        <dbReference type="ChEBI" id="CHEBI:30616"/>
        <dbReference type="ChEBI" id="CHEBI:43474"/>
        <dbReference type="ChEBI" id="CHEBI:456216"/>
        <dbReference type="EC" id="5.6.2.4"/>
    </reaction>
</comment>
<organism evidence="20 21">
    <name type="scientific">Aeromicrobium wangtongii</name>
    <dbReference type="NCBI Taxonomy" id="2969247"/>
    <lineage>
        <taxon>Bacteria</taxon>
        <taxon>Bacillati</taxon>
        <taxon>Actinomycetota</taxon>
        <taxon>Actinomycetes</taxon>
        <taxon>Propionibacteriales</taxon>
        <taxon>Nocardioidaceae</taxon>
        <taxon>Aeromicrobium</taxon>
    </lineage>
</organism>
<dbReference type="Gene3D" id="1.10.486.10">
    <property type="entry name" value="PCRA, domain 4"/>
    <property type="match status" value="1"/>
</dbReference>
<comment type="catalytic activity">
    <reaction evidence="13 15">
        <text>Couples ATP hydrolysis with the unwinding of duplex DNA by translocating in the 3'-5' direction.</text>
        <dbReference type="EC" id="5.6.2.4"/>
    </reaction>
</comment>
<name>A0ABY5M2A7_9ACTN</name>
<feature type="domain" description="UvrD-like helicase ATP-binding" evidence="18">
    <location>
        <begin position="1"/>
        <end position="337"/>
    </location>
</feature>
<comment type="domain">
    <text evidence="15">The C-terminal domain has nuclease activity and interacts with RecD. It interacts with RecA, facilitating its loading onto ssDNA.</text>
</comment>
<evidence type="ECO:0000256" key="1">
    <source>
        <dbReference type="ARBA" id="ARBA00022722"/>
    </source>
</evidence>
<keyword evidence="12 15" id="KW-0413">Isomerase</keyword>
<evidence type="ECO:0000256" key="15">
    <source>
        <dbReference type="HAMAP-Rule" id="MF_01485"/>
    </source>
</evidence>
<keyword evidence="7 15" id="KW-0269">Exonuclease</keyword>
<evidence type="ECO:0000313" key="21">
    <source>
        <dbReference type="Proteomes" id="UP001316184"/>
    </source>
</evidence>
<gene>
    <name evidence="15" type="primary">recB</name>
    <name evidence="20" type="ORF">NQV15_10755</name>
</gene>
<dbReference type="PANTHER" id="PTHR11070:SF23">
    <property type="entry name" value="RECBCD ENZYME SUBUNIT RECB"/>
    <property type="match status" value="1"/>
</dbReference>
<dbReference type="InterPro" id="IPR000212">
    <property type="entry name" value="DNA_helicase_UvrD/REP"/>
</dbReference>
<evidence type="ECO:0000256" key="4">
    <source>
        <dbReference type="ARBA" id="ARBA00022763"/>
    </source>
</evidence>
<feature type="active site" description="For nuclease activity" evidence="15">
    <location>
        <position position="994"/>
    </location>
</feature>
<comment type="cofactor">
    <cofactor evidence="15">
        <name>Mg(2+)</name>
        <dbReference type="ChEBI" id="CHEBI:18420"/>
    </cofactor>
    <text evidence="15">Binds 1 Mg(2+) ion per subunit.</text>
</comment>
<dbReference type="EC" id="3.1.11.5" evidence="15"/>
<evidence type="ECO:0000256" key="10">
    <source>
        <dbReference type="ARBA" id="ARBA00023125"/>
    </source>
</evidence>
<comment type="similarity">
    <text evidence="15">Belongs to the helicase family. UvrD subfamily.</text>
</comment>
<dbReference type="Gene3D" id="3.40.50.300">
    <property type="entry name" value="P-loop containing nucleotide triphosphate hydrolases"/>
    <property type="match status" value="2"/>
</dbReference>
<dbReference type="InterPro" id="IPR014016">
    <property type="entry name" value="UvrD-like_ATP-bd"/>
</dbReference>
<dbReference type="PROSITE" id="PS51217">
    <property type="entry name" value="UVRD_HELICASE_CTER"/>
    <property type="match status" value="1"/>
</dbReference>
<reference evidence="20 21" key="1">
    <citation type="submission" date="2022-08" db="EMBL/GenBank/DDBJ databases">
        <title>novel species in genus Aeromicrobium.</title>
        <authorList>
            <person name="Ye L."/>
        </authorList>
    </citation>
    <scope>NUCLEOTIDE SEQUENCE [LARGE SCALE GENOMIC DNA]</scope>
    <source>
        <strain evidence="21">zg-Y1379</strain>
    </source>
</reference>
<evidence type="ECO:0000313" key="20">
    <source>
        <dbReference type="EMBL" id="UUP12334.1"/>
    </source>
</evidence>
<dbReference type="Pfam" id="PF12705">
    <property type="entry name" value="PDDEXK_1"/>
    <property type="match status" value="1"/>
</dbReference>
<feature type="region of interest" description="DNA-binding and helicase activity, interacts with RecC" evidence="15">
    <location>
        <begin position="1"/>
        <end position="763"/>
    </location>
</feature>
<evidence type="ECO:0000256" key="2">
    <source>
        <dbReference type="ARBA" id="ARBA00022723"/>
    </source>
</evidence>
<evidence type="ECO:0000256" key="11">
    <source>
        <dbReference type="ARBA" id="ARBA00023204"/>
    </source>
</evidence>
<keyword evidence="11 15" id="KW-0234">DNA repair</keyword>
<dbReference type="InterPro" id="IPR011335">
    <property type="entry name" value="Restrct_endonuc-II-like"/>
</dbReference>
<feature type="binding site" evidence="16">
    <location>
        <begin position="19"/>
        <end position="26"/>
    </location>
    <ligand>
        <name>ATP</name>
        <dbReference type="ChEBI" id="CHEBI:30616"/>
    </ligand>
</feature>
<keyword evidence="21" id="KW-1185">Reference proteome</keyword>
<comment type="subunit">
    <text evidence="15">Heterotrimer of RecB, RecC and RecD. All subunits contribute to DNA-binding. Interacts with RecA.</text>
</comment>
<evidence type="ECO:0000256" key="3">
    <source>
        <dbReference type="ARBA" id="ARBA00022741"/>
    </source>
</evidence>
<proteinExistence type="inferred from homology"/>
<dbReference type="EMBL" id="CP102173">
    <property type="protein sequence ID" value="UUP12334.1"/>
    <property type="molecule type" value="Genomic_DNA"/>
</dbReference>
<evidence type="ECO:0000256" key="9">
    <source>
        <dbReference type="ARBA" id="ARBA00022842"/>
    </source>
</evidence>
<dbReference type="InterPro" id="IPR014017">
    <property type="entry name" value="DNA_helicase_UvrD-like_C"/>
</dbReference>
<evidence type="ECO:0000256" key="13">
    <source>
        <dbReference type="ARBA" id="ARBA00034617"/>
    </source>
</evidence>
<evidence type="ECO:0000256" key="5">
    <source>
        <dbReference type="ARBA" id="ARBA00022801"/>
    </source>
</evidence>
<evidence type="ECO:0000259" key="18">
    <source>
        <dbReference type="PROSITE" id="PS51198"/>
    </source>
</evidence>
<dbReference type="SUPFAM" id="SSF52980">
    <property type="entry name" value="Restriction endonuclease-like"/>
    <property type="match status" value="1"/>
</dbReference>
<keyword evidence="1 15" id="KW-0540">Nuclease</keyword>
<evidence type="ECO:0000256" key="7">
    <source>
        <dbReference type="ARBA" id="ARBA00022839"/>
    </source>
</evidence>
<keyword evidence="3 15" id="KW-0547">Nucleotide-binding</keyword>
<dbReference type="RefSeq" id="WP_232399854.1">
    <property type="nucleotide sequence ID" value="NZ_CP102173.1"/>
</dbReference>
<keyword evidence="6 15" id="KW-0347">Helicase</keyword>
<evidence type="ECO:0000256" key="14">
    <source>
        <dbReference type="ARBA" id="ARBA00048988"/>
    </source>
</evidence>
<feature type="binding site" evidence="15">
    <location>
        <position position="980"/>
    </location>
    <ligand>
        <name>Mg(2+)</name>
        <dbReference type="ChEBI" id="CHEBI:18420"/>
    </ligand>
</feature>
<dbReference type="Pfam" id="PF13361">
    <property type="entry name" value="UvrD_C"/>
    <property type="match status" value="1"/>
</dbReference>
<dbReference type="HAMAP" id="MF_01485">
    <property type="entry name" value="RecB"/>
    <property type="match status" value="1"/>
</dbReference>
<feature type="region of interest" description="Disordered" evidence="17">
    <location>
        <begin position="1104"/>
        <end position="1124"/>
    </location>
</feature>
<dbReference type="InterPro" id="IPR011604">
    <property type="entry name" value="PDDEXK-like_dom_sf"/>
</dbReference>
<feature type="region of interest" description="Nuclease activity, interacts with RecD and RecA" evidence="15">
    <location>
        <begin position="784"/>
        <end position="1124"/>
    </location>
</feature>
<dbReference type="CDD" id="cd22352">
    <property type="entry name" value="RecB_C-like"/>
    <property type="match status" value="1"/>
</dbReference>
<dbReference type="SUPFAM" id="SSF52540">
    <property type="entry name" value="P-loop containing nucleoside triphosphate hydrolases"/>
    <property type="match status" value="1"/>
</dbReference>
<comment type="catalytic activity">
    <reaction evidence="15">
        <text>Exonucleolytic cleavage (in the presence of ATP) in either 5'- to 3'- or 3'- to 5'-direction to yield 5'-phosphooligonucleotides.</text>
        <dbReference type="EC" id="3.1.11.5"/>
    </reaction>
</comment>
<dbReference type="PANTHER" id="PTHR11070">
    <property type="entry name" value="UVRD / RECB / PCRA DNA HELICASE FAMILY MEMBER"/>
    <property type="match status" value="1"/>
</dbReference>
<keyword evidence="5 15" id="KW-0378">Hydrolase</keyword>
<evidence type="ECO:0000256" key="12">
    <source>
        <dbReference type="ARBA" id="ARBA00023235"/>
    </source>
</evidence>
<comment type="domain">
    <text evidence="15">The N-terminal DNA-binding domain is a ssDNA-dependent ATPase and has ATP-dependent 3'-5' helicase function. This domain interacts with RecC.</text>
</comment>
<dbReference type="InterPro" id="IPR004586">
    <property type="entry name" value="RecB"/>
</dbReference>
<dbReference type="Proteomes" id="UP001316184">
    <property type="component" value="Chromosome"/>
</dbReference>
<feature type="binding site" evidence="15">
    <location>
        <position position="848"/>
    </location>
    <ligand>
        <name>Mg(2+)</name>
        <dbReference type="ChEBI" id="CHEBI:18420"/>
    </ligand>
</feature>
<dbReference type="Gene3D" id="3.90.320.10">
    <property type="match status" value="1"/>
</dbReference>
<keyword evidence="9 15" id="KW-0460">Magnesium</keyword>
<protein>
    <recommendedName>
        <fullName evidence="15">RecBCD enzyme subunit RecB</fullName>
        <ecNumber evidence="15">3.1.11.5</ecNumber>
        <ecNumber evidence="15">5.6.2.4</ecNumber>
    </recommendedName>
    <alternativeName>
        <fullName evidence="15">DNA 3'-5' helicase subunit RecB</fullName>
    </alternativeName>
    <alternativeName>
        <fullName evidence="15">Exonuclease V subunit RecB</fullName>
        <shortName evidence="15">ExoV subunit RecB</shortName>
    </alternativeName>
    <alternativeName>
        <fullName evidence="15">Helicase/nuclease RecBCD subunit RecB</fullName>
    </alternativeName>
</protein>
<dbReference type="InterPro" id="IPR027417">
    <property type="entry name" value="P-loop_NTPase"/>
</dbReference>
<sequence length="1124" mass="121586">MRPFSIRDPLPSGTTLLEASAGTGKTWTVGALVTRYVAEGHATLDELLIITFGRAASRELRERVREQLVQAESALADPAAAAGHDNELIRLLAEGDAAEVAERRVRLRTALADFDGATIATTHQFCQIVLRSLGTAGDADAGAELVESLDDVLVEVVDDLYLARYRLAAAVPFSRVQALDLARRAVNDPQARIIPDDPDPATEAFHRVTFAREARAELDRRKRALGLLSYDDLLSRLASALEGDDAPARDQMRRRWKIVLVDEFQDTDPVQWEVLDRAFRQAQGAEAAQGAEGATLILIGDPKQAIYAFRGGDVVTYLAAADTAPHQATLSTNWRSDAPLVDALRVTLGGAALGDPRIVVHPVEASQAKSRLSGAPSGAPLRLRVLTRGDFGVTKLVSAPKARDRIAADLAIDIGELLAAGTTFDDQPLTAGDVAVLVQTGRHAELVQQALAARGIASVLAGGSNVFKSPAGDAWLTLLEAMERPQSSARVRAAALTDFFGSSPADLVAEADTLTDRVATRIRDLADLLRDRGVAAVFEATSGHGELARRVLERPDGRRRMTDLRHIAQTMQEVVQRDRLGLAALLAWLRAQRDDSTAAAVERTRRLDSDAAAVQVVTVHASKGLQWPVVYLPFLYDRWIPDDNELRLHDGTDRVIDLGGRDGTTFRASRSQAALEDCGEQLRLLYVAATRAQSQVVAWWAPTTNAKNAGLHRVLFGRRPGESAVPDVCTPLDDADSLRILEQWQRIGGPVVERVVARPAPVAPVEQAADRLAVRTFDREVDLAWRRTSYTGLTRDDYDAHAVGSEAPEVGKDDEEDESASIVPAAPTGVLSPMADLPTGAAFGSLVHGVLEKVDVTHGDLRDELTAVLTDELDFWPVEADVQTLVEALLAVYRTPLGPLADDLTLETLLASKQLRELDFEIPLAGGDRPSADEPRLGGLATLLEQHLDADDPMRAFADRLRSPALADQPLRGYLSGSIDLTLRLPDGRVLVVDYKTNWLGDFDTPLTLDGYHPDGLTAAMLSGTYPLQALLYTVVVHRFLRWRQAGYDPDVHLGGIAYLYVRGMAGPDAPRADGQAYGVFAWRPPTSLVLAMSDLLDGLSTRSLSTSSLSTSSRGDTSSRGER</sequence>
<dbReference type="EC" id="5.6.2.4" evidence="15"/>
<evidence type="ECO:0000256" key="6">
    <source>
        <dbReference type="ARBA" id="ARBA00022806"/>
    </source>
</evidence>
<dbReference type="InterPro" id="IPR038726">
    <property type="entry name" value="PDDEXK_AddAB-type"/>
</dbReference>
<dbReference type="Pfam" id="PF00580">
    <property type="entry name" value="UvrD-helicase"/>
    <property type="match status" value="1"/>
</dbReference>
<feature type="compositionally biased region" description="Low complexity" evidence="17">
    <location>
        <begin position="1104"/>
        <end position="1117"/>
    </location>
</feature>
<evidence type="ECO:0000256" key="17">
    <source>
        <dbReference type="SAM" id="MobiDB-lite"/>
    </source>
</evidence>
<keyword evidence="4 15" id="KW-0227">DNA damage</keyword>
<evidence type="ECO:0000259" key="19">
    <source>
        <dbReference type="PROSITE" id="PS51217"/>
    </source>
</evidence>
<keyword evidence="8 15" id="KW-0067">ATP-binding</keyword>
<keyword evidence="2 15" id="KW-0479">Metal-binding</keyword>
<feature type="domain" description="UvrD-like helicase C-terminal" evidence="19">
    <location>
        <begin position="362"/>
        <end position="624"/>
    </location>
</feature>
<dbReference type="PROSITE" id="PS51198">
    <property type="entry name" value="UVRD_HELICASE_ATP_BIND"/>
    <property type="match status" value="1"/>
</dbReference>
<evidence type="ECO:0000256" key="8">
    <source>
        <dbReference type="ARBA" id="ARBA00022840"/>
    </source>
</evidence>
<evidence type="ECO:0000256" key="16">
    <source>
        <dbReference type="PROSITE-ProRule" id="PRU00560"/>
    </source>
</evidence>
<feature type="binding site" evidence="15">
    <location>
        <position position="994"/>
    </location>
    <ligand>
        <name>Mg(2+)</name>
        <dbReference type="ChEBI" id="CHEBI:18420"/>
    </ligand>
</feature>
<comment type="miscellaneous">
    <text evidence="15">In the RecBCD complex, RecB has a slow 3'-5' helicase, an exonuclease activity and loads RecA onto ssDNA, RecD has a fast 5'-3' helicase activity, while RecC stimulates the ATPase and processivity of the RecB helicase and contributes to recognition of the Chi site.</text>
</comment>